<evidence type="ECO:0000313" key="2">
    <source>
        <dbReference type="Proteomes" id="UP000051913"/>
    </source>
</evidence>
<keyword evidence="2" id="KW-1185">Reference proteome</keyword>
<organism evidence="1 2">
    <name type="scientific">Bradyrhizobium valentinum</name>
    <dbReference type="NCBI Taxonomy" id="1518501"/>
    <lineage>
        <taxon>Bacteria</taxon>
        <taxon>Pseudomonadati</taxon>
        <taxon>Pseudomonadota</taxon>
        <taxon>Alphaproteobacteria</taxon>
        <taxon>Hyphomicrobiales</taxon>
        <taxon>Nitrobacteraceae</taxon>
        <taxon>Bradyrhizobium</taxon>
    </lineage>
</organism>
<dbReference type="Proteomes" id="UP000051913">
    <property type="component" value="Unassembled WGS sequence"/>
</dbReference>
<name>A0A0R3LHZ2_9BRAD</name>
<evidence type="ECO:0000313" key="1">
    <source>
        <dbReference type="EMBL" id="KRR04710.1"/>
    </source>
</evidence>
<proteinExistence type="predicted"/>
<protein>
    <submittedName>
        <fullName evidence="1">Uncharacterized protein</fullName>
    </submittedName>
</protein>
<comment type="caution">
    <text evidence="1">The sequence shown here is derived from an EMBL/GenBank/DDBJ whole genome shotgun (WGS) entry which is preliminary data.</text>
</comment>
<sequence length="123" mass="13505">MRDYITNGGGPRSVVSSVNKLLPGTLPTLDDLLGRAPRALDPYPLDARLINEALWHAARDVGASTGEQRRPIHMRATRLRALSDWLKKENRGSSLAGSTAVSGTSTRFRKTLRCSGDRVEIEH</sequence>
<gene>
    <name evidence="1" type="ORF">CP49_18565</name>
</gene>
<dbReference type="AlphaFoldDB" id="A0A0R3LHZ2"/>
<reference evidence="1 2" key="1">
    <citation type="submission" date="2014-03" db="EMBL/GenBank/DDBJ databases">
        <title>Bradyrhizobium valentinum sp. nov., isolated from effective nodules of Lupinus mariae-josephae, a lupine endemic of basic-lime soils in Eastern Spain.</title>
        <authorList>
            <person name="Duran D."/>
            <person name="Rey L."/>
            <person name="Navarro A."/>
            <person name="Busquets A."/>
            <person name="Imperial J."/>
            <person name="Ruiz-Argueso T."/>
        </authorList>
    </citation>
    <scope>NUCLEOTIDE SEQUENCE [LARGE SCALE GENOMIC DNA]</scope>
    <source>
        <strain evidence="1 2">LmjM3</strain>
    </source>
</reference>
<dbReference type="EMBL" id="LLXX01000122">
    <property type="protein sequence ID" value="KRR04710.1"/>
    <property type="molecule type" value="Genomic_DNA"/>
</dbReference>
<accession>A0A0R3LHZ2</accession>